<feature type="transmembrane region" description="Helical" evidence="7">
    <location>
        <begin position="44"/>
        <end position="65"/>
    </location>
</feature>
<dbReference type="Proteomes" id="UP000030765">
    <property type="component" value="Unassembled WGS sequence"/>
</dbReference>
<evidence type="ECO:0000256" key="1">
    <source>
        <dbReference type="ARBA" id="ARBA00004273"/>
    </source>
</evidence>
<dbReference type="PANTHER" id="PTHR10510:SF13">
    <property type="entry name" value="CYTOCHROME C OXIDASE SUBUNIT 7A-LIKE-RELATED"/>
    <property type="match status" value="1"/>
</dbReference>
<evidence type="ECO:0000313" key="10">
    <source>
        <dbReference type="Proteomes" id="UP000030765"/>
    </source>
</evidence>
<dbReference type="Gene3D" id="4.10.91.10">
    <property type="entry name" value="Cytochrome c oxidase, subunit VIIa"/>
    <property type="match status" value="1"/>
</dbReference>
<dbReference type="OrthoDB" id="5966508at2759"/>
<keyword evidence="7" id="KW-1133">Transmembrane helix</keyword>
<proteinExistence type="inferred from homology"/>
<dbReference type="VEuPathDB" id="VectorBase:ASIC007197"/>
<evidence type="ECO:0000256" key="7">
    <source>
        <dbReference type="SAM" id="Phobius"/>
    </source>
</evidence>
<reference evidence="9" key="2">
    <citation type="submission" date="2020-05" db="UniProtKB">
        <authorList>
            <consortium name="EnsemblMetazoa"/>
        </authorList>
    </citation>
    <scope>IDENTIFICATION</scope>
</reference>
<sequence>MGHHPEPPVMISDKLPESLRKKMQTFQAKNELPVFLKGGPADKALFGITVALCGVGLLGIFKMVYDLGFAKKKA</sequence>
<dbReference type="EnsemblMetazoa" id="ASIC007197-RA">
    <property type="protein sequence ID" value="ASIC007197-PA"/>
    <property type="gene ID" value="ASIC007197"/>
</dbReference>
<evidence type="ECO:0000256" key="6">
    <source>
        <dbReference type="ARBA" id="ARBA00023136"/>
    </source>
</evidence>
<dbReference type="GO" id="GO:0045277">
    <property type="term" value="C:respiratory chain complex IV"/>
    <property type="evidence" value="ECO:0007669"/>
    <property type="project" value="InterPro"/>
</dbReference>
<keyword evidence="4" id="KW-0809">Transit peptide</keyword>
<comment type="similarity">
    <text evidence="2">Belongs to the cytochrome c oxidase VIIa family.</text>
</comment>
<name>A0A084VPD3_ANOSI</name>
<dbReference type="SUPFAM" id="SSF81419">
    <property type="entry name" value="Mitochondrial cytochrome c oxidase subunit VIIa"/>
    <property type="match status" value="1"/>
</dbReference>
<dbReference type="EMBL" id="ATLV01014998">
    <property type="status" value="NOT_ANNOTATED_CDS"/>
    <property type="molecule type" value="Genomic_DNA"/>
</dbReference>
<keyword evidence="5" id="KW-0496">Mitochondrion</keyword>
<evidence type="ECO:0000256" key="2">
    <source>
        <dbReference type="ARBA" id="ARBA00009331"/>
    </source>
</evidence>
<dbReference type="AlphaFoldDB" id="A0A084VPD3"/>
<dbReference type="GO" id="GO:0097250">
    <property type="term" value="P:mitochondrial respirasome assembly"/>
    <property type="evidence" value="ECO:0007669"/>
    <property type="project" value="TreeGrafter"/>
</dbReference>
<dbReference type="GO" id="GO:0002082">
    <property type="term" value="P:regulation of oxidative phosphorylation"/>
    <property type="evidence" value="ECO:0007669"/>
    <property type="project" value="TreeGrafter"/>
</dbReference>
<protein>
    <submittedName>
        <fullName evidence="8">AGAP009526-PA-like protein</fullName>
    </submittedName>
</protein>
<comment type="subcellular location">
    <subcellularLocation>
        <location evidence="1">Mitochondrion inner membrane</location>
    </subcellularLocation>
</comment>
<keyword evidence="10" id="KW-1185">Reference proteome</keyword>
<gene>
    <name evidence="8" type="ORF">ZHAS_00007197</name>
</gene>
<dbReference type="EMBL" id="KE524999">
    <property type="protein sequence ID" value="KFB39827.1"/>
    <property type="molecule type" value="Genomic_DNA"/>
</dbReference>
<keyword evidence="3" id="KW-0999">Mitochondrion inner membrane</keyword>
<accession>A0A084VPD3</accession>
<dbReference type="PANTHER" id="PTHR10510">
    <property type="entry name" value="CYTOCHROME C OXIDASE POLYPEPTIDE 7A"/>
    <property type="match status" value="1"/>
</dbReference>
<dbReference type="GO" id="GO:0005743">
    <property type="term" value="C:mitochondrial inner membrane"/>
    <property type="evidence" value="ECO:0007669"/>
    <property type="project" value="UniProtKB-SubCell"/>
</dbReference>
<keyword evidence="6 7" id="KW-0472">Membrane</keyword>
<dbReference type="STRING" id="74873.A0A084VPD3"/>
<evidence type="ECO:0000256" key="4">
    <source>
        <dbReference type="ARBA" id="ARBA00022946"/>
    </source>
</evidence>
<dbReference type="InterPro" id="IPR036539">
    <property type="entry name" value="Cyt_c_oxidase_su7a_sf"/>
</dbReference>
<evidence type="ECO:0000256" key="3">
    <source>
        <dbReference type="ARBA" id="ARBA00022792"/>
    </source>
</evidence>
<dbReference type="FunFam" id="4.10.91.10:FF:000001">
    <property type="entry name" value="Cytochrome c oxidase subunit 7A1, mitochondrial"/>
    <property type="match status" value="1"/>
</dbReference>
<keyword evidence="7" id="KW-0812">Transmembrane</keyword>
<evidence type="ECO:0000313" key="8">
    <source>
        <dbReference type="EMBL" id="KFB39827.1"/>
    </source>
</evidence>
<organism evidence="8">
    <name type="scientific">Anopheles sinensis</name>
    <name type="common">Mosquito</name>
    <dbReference type="NCBI Taxonomy" id="74873"/>
    <lineage>
        <taxon>Eukaryota</taxon>
        <taxon>Metazoa</taxon>
        <taxon>Ecdysozoa</taxon>
        <taxon>Arthropoda</taxon>
        <taxon>Hexapoda</taxon>
        <taxon>Insecta</taxon>
        <taxon>Pterygota</taxon>
        <taxon>Neoptera</taxon>
        <taxon>Endopterygota</taxon>
        <taxon>Diptera</taxon>
        <taxon>Nematocera</taxon>
        <taxon>Culicoidea</taxon>
        <taxon>Culicidae</taxon>
        <taxon>Anophelinae</taxon>
        <taxon>Anopheles</taxon>
    </lineage>
</organism>
<dbReference type="GO" id="GO:0006123">
    <property type="term" value="P:mitochondrial electron transport, cytochrome c to oxygen"/>
    <property type="evidence" value="ECO:0007669"/>
    <property type="project" value="InterPro"/>
</dbReference>
<evidence type="ECO:0000313" key="9">
    <source>
        <dbReference type="EnsemblMetazoa" id="ASIC007197-PA"/>
    </source>
</evidence>
<dbReference type="OMA" id="TFQAKNE"/>
<reference evidence="8 10" key="1">
    <citation type="journal article" date="2014" name="BMC Genomics">
        <title>Genome sequence of Anopheles sinensis provides insight into genetics basis of mosquito competence for malaria parasites.</title>
        <authorList>
            <person name="Zhou D."/>
            <person name="Zhang D."/>
            <person name="Ding G."/>
            <person name="Shi L."/>
            <person name="Hou Q."/>
            <person name="Ye Y."/>
            <person name="Xu Y."/>
            <person name="Zhou H."/>
            <person name="Xiong C."/>
            <person name="Li S."/>
            <person name="Yu J."/>
            <person name="Hong S."/>
            <person name="Yu X."/>
            <person name="Zou P."/>
            <person name="Chen C."/>
            <person name="Chang X."/>
            <person name="Wang W."/>
            <person name="Lv Y."/>
            <person name="Sun Y."/>
            <person name="Ma L."/>
            <person name="Shen B."/>
            <person name="Zhu C."/>
        </authorList>
    </citation>
    <scope>NUCLEOTIDE SEQUENCE [LARGE SCALE GENOMIC DNA]</scope>
</reference>
<evidence type="ECO:0000256" key="5">
    <source>
        <dbReference type="ARBA" id="ARBA00023128"/>
    </source>
</evidence>
<dbReference type="InterPro" id="IPR003177">
    <property type="entry name" value="Cytc_oxidase_su7a_met"/>
</dbReference>